<dbReference type="OrthoDB" id="17536at2759"/>
<dbReference type="GeneID" id="108670301"/>
<comment type="similarity">
    <text evidence="1">Belongs to the PSMG1 family.</text>
</comment>
<dbReference type="PANTHER" id="PTHR15069">
    <property type="entry name" value="PROTEASOME ASSEMBLY CHAPERONE 1"/>
    <property type="match status" value="1"/>
</dbReference>
<dbReference type="GO" id="GO:0070628">
    <property type="term" value="F:proteasome binding"/>
    <property type="evidence" value="ECO:0007669"/>
    <property type="project" value="TreeGrafter"/>
</dbReference>
<proteinExistence type="inferred from homology"/>
<reference evidence="5" key="1">
    <citation type="submission" date="2025-08" db="UniProtKB">
        <authorList>
            <consortium name="RefSeq"/>
        </authorList>
    </citation>
    <scope>IDENTIFICATION</scope>
    <source>
        <tissue evidence="5">Whole organism</tissue>
    </source>
</reference>
<dbReference type="GO" id="GO:0005783">
    <property type="term" value="C:endoplasmic reticulum"/>
    <property type="evidence" value="ECO:0007669"/>
    <property type="project" value="InterPro"/>
</dbReference>
<keyword evidence="4" id="KW-1185">Reference proteome</keyword>
<evidence type="ECO:0000256" key="3">
    <source>
        <dbReference type="ARBA" id="ARBA00023186"/>
    </source>
</evidence>
<name>A0A979FMI0_HYAAZ</name>
<dbReference type="AlphaFoldDB" id="A0A979FMI0"/>
<gene>
    <name evidence="5" type="primary">LOC108670301</name>
</gene>
<dbReference type="PANTHER" id="PTHR15069:SF1">
    <property type="entry name" value="PROTEASOME ASSEMBLY CHAPERONE 1"/>
    <property type="match status" value="1"/>
</dbReference>
<keyword evidence="3" id="KW-0143">Chaperone</keyword>
<accession>A0A979FMI0</accession>
<dbReference type="Proteomes" id="UP000694843">
    <property type="component" value="Unplaced"/>
</dbReference>
<sequence length="256" mass="27396">MCSFGDLKFYSSRAFLDDVDDDDEETQSPPLVYTSLMSCEQPASSLLLAYGSLSVEFCRGLLPASGFQLCGRFCVGPLEVADVFQSPGLLLALCPPLRDAAPAFSLAQQLLQRCSGDSSCVVLTTEHICKLRAATGEFSESSEALRCLTSPAADRLPPSSVGRLPRPAFVDSVPAAVLTACTLQQLPCVTYVVYTETVSPYDVSAVAGDLRRALRSHQAWRKLSAASSNRSAGLNTEQQAGTPRKGASIQVPFNYI</sequence>
<dbReference type="KEGG" id="hazt:108670301"/>
<dbReference type="GO" id="GO:0080129">
    <property type="term" value="P:proteasome core complex assembly"/>
    <property type="evidence" value="ECO:0007669"/>
    <property type="project" value="TreeGrafter"/>
</dbReference>
<organism evidence="4 5">
    <name type="scientific">Hyalella azteca</name>
    <name type="common">Amphipod</name>
    <dbReference type="NCBI Taxonomy" id="294128"/>
    <lineage>
        <taxon>Eukaryota</taxon>
        <taxon>Metazoa</taxon>
        <taxon>Ecdysozoa</taxon>
        <taxon>Arthropoda</taxon>
        <taxon>Crustacea</taxon>
        <taxon>Multicrustacea</taxon>
        <taxon>Malacostraca</taxon>
        <taxon>Eumalacostraca</taxon>
        <taxon>Peracarida</taxon>
        <taxon>Amphipoda</taxon>
        <taxon>Senticaudata</taxon>
        <taxon>Talitrida</taxon>
        <taxon>Talitroidea</taxon>
        <taxon>Hyalellidae</taxon>
        <taxon>Hyalella</taxon>
    </lineage>
</organism>
<evidence type="ECO:0000256" key="1">
    <source>
        <dbReference type="ARBA" id="ARBA00005261"/>
    </source>
</evidence>
<evidence type="ECO:0000313" key="5">
    <source>
        <dbReference type="RefSeq" id="XP_047738251.1"/>
    </source>
</evidence>
<dbReference type="InterPro" id="IPR016565">
    <property type="entry name" value="Proteasome_assmbl_chp_1"/>
</dbReference>
<evidence type="ECO:0000256" key="2">
    <source>
        <dbReference type="ARBA" id="ARBA00019180"/>
    </source>
</evidence>
<dbReference type="RefSeq" id="XP_047738251.1">
    <property type="nucleotide sequence ID" value="XM_047882295.1"/>
</dbReference>
<protein>
    <recommendedName>
        <fullName evidence="2">Proteasome assembly chaperone 1</fullName>
    </recommendedName>
</protein>
<evidence type="ECO:0000313" key="4">
    <source>
        <dbReference type="Proteomes" id="UP000694843"/>
    </source>
</evidence>